<accession>A0ABM9X0V8</accession>
<gene>
    <name evidence="1" type="ORF">OIHEL45_19916</name>
</gene>
<name>A0ABM9X0V8_9RHOB</name>
<evidence type="ECO:0000313" key="1">
    <source>
        <dbReference type="EMBL" id="EDQ03101.1"/>
    </source>
</evidence>
<reference evidence="1 2" key="1">
    <citation type="submission" date="2007-11" db="EMBL/GenBank/DDBJ databases">
        <authorList>
            <person name="Wagner-Dobler I."/>
            <person name="Ferriera S."/>
            <person name="Johnson J."/>
            <person name="Kravitz S."/>
            <person name="Beeson K."/>
            <person name="Sutton G."/>
            <person name="Rogers Y.-H."/>
            <person name="Friedman R."/>
            <person name="Frazier M."/>
            <person name="Venter J.C."/>
        </authorList>
    </citation>
    <scope>NUCLEOTIDE SEQUENCE [LARGE SCALE GENOMIC DNA]</scope>
    <source>
        <strain evidence="1 2">HEL-45</strain>
    </source>
</reference>
<dbReference type="EMBL" id="ABID01000044">
    <property type="protein sequence ID" value="EDQ03101.1"/>
    <property type="molecule type" value="Genomic_DNA"/>
</dbReference>
<proteinExistence type="predicted"/>
<evidence type="ECO:0000313" key="2">
    <source>
        <dbReference type="Proteomes" id="UP000003257"/>
    </source>
</evidence>
<keyword evidence="2" id="KW-1185">Reference proteome</keyword>
<organism evidence="1 2">
    <name type="scientific">Sulfitobacter indolifex HEL-45</name>
    <dbReference type="NCBI Taxonomy" id="391624"/>
    <lineage>
        <taxon>Bacteria</taxon>
        <taxon>Pseudomonadati</taxon>
        <taxon>Pseudomonadota</taxon>
        <taxon>Alphaproteobacteria</taxon>
        <taxon>Rhodobacterales</taxon>
        <taxon>Roseobacteraceae</taxon>
        <taxon>Sulfitobacter</taxon>
    </lineage>
</organism>
<sequence length="197" mass="22338">MHESFRSEDFKDKLGRIGMHLELDTVDTTTDCRAKQQNWGNYRNADAVLAVRNLTVADAHHKPASKLVNAWWAEVPALLGPEPAFKELRQSDLDYMEVRTPEDVLRTLSVLKGDPALYFGMVENGKARRGEFSSAAILKSWIALFEGPIAEAFELWRKTPYHAKLTQYGLSLVQEPLSKASYNRSIFHGHRLLDSSH</sequence>
<dbReference type="Proteomes" id="UP000003257">
    <property type="component" value="Unassembled WGS sequence"/>
</dbReference>
<comment type="caution">
    <text evidence="1">The sequence shown here is derived from an EMBL/GenBank/DDBJ whole genome shotgun (WGS) entry which is preliminary data.</text>
</comment>
<protein>
    <submittedName>
        <fullName evidence="1">Uncharacterized protein</fullName>
    </submittedName>
</protein>